<name>A0A1Z3HMM6_9CYAN</name>
<feature type="transmembrane region" description="Helical" evidence="5">
    <location>
        <begin position="92"/>
        <end position="108"/>
    </location>
</feature>
<dbReference type="STRING" id="1641165.XM38_27415"/>
<dbReference type="Pfam" id="PF04932">
    <property type="entry name" value="Wzy_C"/>
    <property type="match status" value="1"/>
</dbReference>
<dbReference type="KEGG" id="hhg:XM38_025110"/>
<feature type="transmembrane region" description="Helical" evidence="5">
    <location>
        <begin position="115"/>
        <end position="138"/>
    </location>
</feature>
<feature type="transmembrane region" description="Helical" evidence="5">
    <location>
        <begin position="183"/>
        <end position="199"/>
    </location>
</feature>
<organism evidence="7 8">
    <name type="scientific">Halomicronema hongdechloris C2206</name>
    <dbReference type="NCBI Taxonomy" id="1641165"/>
    <lineage>
        <taxon>Bacteria</taxon>
        <taxon>Bacillati</taxon>
        <taxon>Cyanobacteriota</taxon>
        <taxon>Cyanophyceae</taxon>
        <taxon>Nodosilineales</taxon>
        <taxon>Nodosilineaceae</taxon>
        <taxon>Halomicronema</taxon>
    </lineage>
</organism>
<evidence type="ECO:0000256" key="5">
    <source>
        <dbReference type="SAM" id="Phobius"/>
    </source>
</evidence>
<dbReference type="InterPro" id="IPR051533">
    <property type="entry name" value="WaaL-like"/>
</dbReference>
<reference evidence="7 8" key="1">
    <citation type="journal article" date="2016" name="Biochim. Biophys. Acta">
        <title>Characterization of red-shifted phycobilisomes isolated from the chlorophyll f-containing cyanobacterium Halomicronema hongdechloris.</title>
        <authorList>
            <person name="Li Y."/>
            <person name="Lin Y."/>
            <person name="Garvey C.J."/>
            <person name="Birch D."/>
            <person name="Corkery R.W."/>
            <person name="Loughlin P.C."/>
            <person name="Scheer H."/>
            <person name="Willows R.D."/>
            <person name="Chen M."/>
        </authorList>
    </citation>
    <scope>NUCLEOTIDE SEQUENCE [LARGE SCALE GENOMIC DNA]</scope>
    <source>
        <strain evidence="7 8">C2206</strain>
    </source>
</reference>
<accession>A0A1Z3HMM6</accession>
<evidence type="ECO:0000256" key="4">
    <source>
        <dbReference type="ARBA" id="ARBA00023136"/>
    </source>
</evidence>
<protein>
    <submittedName>
        <fullName evidence="7">Polysaccharide polymerase</fullName>
    </submittedName>
</protein>
<keyword evidence="8" id="KW-1185">Reference proteome</keyword>
<evidence type="ECO:0000259" key="6">
    <source>
        <dbReference type="Pfam" id="PF04932"/>
    </source>
</evidence>
<dbReference type="EMBL" id="CP021983">
    <property type="protein sequence ID" value="ASC71559.1"/>
    <property type="molecule type" value="Genomic_DNA"/>
</dbReference>
<evidence type="ECO:0000256" key="3">
    <source>
        <dbReference type="ARBA" id="ARBA00022989"/>
    </source>
</evidence>
<keyword evidence="2 5" id="KW-0812">Transmembrane</keyword>
<evidence type="ECO:0000313" key="7">
    <source>
        <dbReference type="EMBL" id="ASC71559.1"/>
    </source>
</evidence>
<sequence>MRISPSFERAFSIFSLLFFTNGLSVFLPSIGMTLLRYSILMITLGLLAKRLHLTLCALKRSRVLALLIFLVIASLAWAAYPAQTFDNLRGEFIPMSAFGIYFGSRFTIKQQLRLIVVVLGIGALLSLFAVIAMPGVGIKLGGVHAGSWKGIYGHKNTFSAYMTLTLVAFFCLLSKNKNPQESLLARAGLLLSIAMIILSTSKSGLIIFIVALVSLSLYKKFIWKGKPTLLLLDLTVLTLGSIVTVIASNWAPLITSLGRDPTLSGRTLIWGGVIQKIMEQPILGYGQMGFWAPDATERVEIGLRLGRGYLPPHSHNGFLDMTLFVGFVGLSLFLVSLVKTYWHALKTAYKGSKPEDFWPLGLLSLLLLYNMTESLLTFLLNIFWVLYCATVISTNLYQRRSPEKQLSKHSLPRSLTLSKPNY</sequence>
<dbReference type="InterPro" id="IPR007016">
    <property type="entry name" value="O-antigen_ligase-rel_domated"/>
</dbReference>
<feature type="transmembrane region" description="Helical" evidence="5">
    <location>
        <begin position="229"/>
        <end position="251"/>
    </location>
</feature>
<dbReference type="PANTHER" id="PTHR37422:SF13">
    <property type="entry name" value="LIPOPOLYSACCHARIDE BIOSYNTHESIS PROTEIN PA4999-RELATED"/>
    <property type="match status" value="1"/>
</dbReference>
<feature type="domain" description="O-antigen ligase-related" evidence="6">
    <location>
        <begin position="188"/>
        <end position="334"/>
    </location>
</feature>
<evidence type="ECO:0000313" key="8">
    <source>
        <dbReference type="Proteomes" id="UP000191901"/>
    </source>
</evidence>
<dbReference type="OrthoDB" id="4391260at2"/>
<gene>
    <name evidence="7" type="ORF">XM38_025110</name>
</gene>
<evidence type="ECO:0000256" key="1">
    <source>
        <dbReference type="ARBA" id="ARBA00004141"/>
    </source>
</evidence>
<evidence type="ECO:0000256" key="2">
    <source>
        <dbReference type="ARBA" id="ARBA00022692"/>
    </source>
</evidence>
<keyword evidence="4 5" id="KW-0472">Membrane</keyword>
<proteinExistence type="predicted"/>
<feature type="transmembrane region" description="Helical" evidence="5">
    <location>
        <begin position="321"/>
        <end position="344"/>
    </location>
</feature>
<dbReference type="Proteomes" id="UP000191901">
    <property type="component" value="Chromosome"/>
</dbReference>
<keyword evidence="3 5" id="KW-1133">Transmembrane helix</keyword>
<feature type="transmembrane region" description="Helical" evidence="5">
    <location>
        <begin position="158"/>
        <end position="174"/>
    </location>
</feature>
<feature type="transmembrane region" description="Helical" evidence="5">
    <location>
        <begin position="34"/>
        <end position="51"/>
    </location>
</feature>
<dbReference type="PANTHER" id="PTHR37422">
    <property type="entry name" value="TEICHURONIC ACID BIOSYNTHESIS PROTEIN TUAE"/>
    <property type="match status" value="1"/>
</dbReference>
<dbReference type="GO" id="GO:0016020">
    <property type="term" value="C:membrane"/>
    <property type="evidence" value="ECO:0007669"/>
    <property type="project" value="UniProtKB-SubCell"/>
</dbReference>
<feature type="transmembrane region" description="Helical" evidence="5">
    <location>
        <begin position="63"/>
        <end position="80"/>
    </location>
</feature>
<comment type="subcellular location">
    <subcellularLocation>
        <location evidence="1">Membrane</location>
        <topology evidence="1">Multi-pass membrane protein</topology>
    </subcellularLocation>
</comment>
<dbReference type="AlphaFoldDB" id="A0A1Z3HMM6"/>